<comment type="subcellular location">
    <subcellularLocation>
        <location evidence="11">Cytoplasm</location>
    </subcellularLocation>
</comment>
<keyword evidence="16" id="KW-1185">Reference proteome</keyword>
<evidence type="ECO:0000256" key="12">
    <source>
        <dbReference type="SAM" id="Coils"/>
    </source>
</evidence>
<sequence length="539" mass="60597">MITTNYLIIGSGVAGLTFAIKIADRFPDKKVTIVTKSNADESNTKYAQGGIAIVTDETEDSYQKHIEDTLICGDGLCDVQVVEMVITEGPKRLKELIAWGAEFDKTAKGNFDLGKEGGHSQNRVVHHKDQTGHEIERAILDQVHQKENITVLDHHFALDLITENNQCLGAFVLNQKTNEIITFQSDFTLLATGGIGHLYGHTTNPIIATGDGIAMAFRANANIKDMEFIQFHPTALYDISIGSKFLISEAVRGFGAYLRTKKGNRFMLDYDDRAELASRDIVSQSIDLELKKTGNDCVYLDCTHLDLEPFIKHFPMIYEHCKKTGIDITKDWIPVVPAQHYLCGGIVVDKNGKTSIENLFACGECSRTGLHGANRLASNSLLEALVYSDKIYNYLAETPFENILFISSISDWELEPKPKINPDYITKIKTELQFLMRQNAGIVRFDVDLRKAKEQLMQWQDKLETISKNNQISIQLYELCNMITIGNLIVQQSIERDQNCGGFLKFAPSYNYRKKIKRLIPKINIQKEISSFSGDIVPI</sequence>
<evidence type="ECO:0000256" key="7">
    <source>
        <dbReference type="ARBA" id="ARBA00022827"/>
    </source>
</evidence>
<proteinExistence type="inferred from homology"/>
<dbReference type="EMBL" id="SMLH01000002">
    <property type="protein sequence ID" value="TDE30396.1"/>
    <property type="molecule type" value="Genomic_DNA"/>
</dbReference>
<protein>
    <recommendedName>
        <fullName evidence="4 10">L-aspartate oxidase</fullName>
        <ecNumber evidence="4 10">1.4.3.16</ecNumber>
    </recommendedName>
</protein>
<evidence type="ECO:0000256" key="3">
    <source>
        <dbReference type="ARBA" id="ARBA00008562"/>
    </source>
</evidence>
<dbReference type="Gene3D" id="1.20.58.100">
    <property type="entry name" value="Fumarate reductase/succinate dehydrogenase flavoprotein-like, C-terminal domain"/>
    <property type="match status" value="1"/>
</dbReference>
<evidence type="ECO:0000256" key="6">
    <source>
        <dbReference type="ARBA" id="ARBA00022642"/>
    </source>
</evidence>
<comment type="caution">
    <text evidence="15">The sequence shown here is derived from an EMBL/GenBank/DDBJ whole genome shotgun (WGS) entry which is preliminary data.</text>
</comment>
<evidence type="ECO:0000256" key="8">
    <source>
        <dbReference type="ARBA" id="ARBA00023002"/>
    </source>
</evidence>
<evidence type="ECO:0000313" key="16">
    <source>
        <dbReference type="Proteomes" id="UP000294685"/>
    </source>
</evidence>
<dbReference type="PANTHER" id="PTHR42716">
    <property type="entry name" value="L-ASPARTATE OXIDASE"/>
    <property type="match status" value="1"/>
</dbReference>
<dbReference type="PRINTS" id="PR00368">
    <property type="entry name" value="FADPNR"/>
</dbReference>
<feature type="domain" description="Fumarate reductase/succinate dehydrogenase flavoprotein-like C-terminal" evidence="14">
    <location>
        <begin position="430"/>
        <end position="505"/>
    </location>
</feature>
<dbReference type="PANTHER" id="PTHR42716:SF2">
    <property type="entry name" value="L-ASPARTATE OXIDASE, CHLOROPLASTIC"/>
    <property type="match status" value="1"/>
</dbReference>
<comment type="pathway">
    <text evidence="2 11">Cofactor biosynthesis; NAD(+) biosynthesis; iminoaspartate from L-aspartate (oxidase route): step 1/1.</text>
</comment>
<dbReference type="InterPro" id="IPR003953">
    <property type="entry name" value="FAD-dep_OxRdtase_2_FAD-bd"/>
</dbReference>
<comment type="catalytic activity">
    <reaction evidence="9">
        <text>L-aspartate + O2 = iminosuccinate + H2O2</text>
        <dbReference type="Rhea" id="RHEA:25876"/>
        <dbReference type="ChEBI" id="CHEBI:15379"/>
        <dbReference type="ChEBI" id="CHEBI:16240"/>
        <dbReference type="ChEBI" id="CHEBI:29991"/>
        <dbReference type="ChEBI" id="CHEBI:77875"/>
        <dbReference type="EC" id="1.4.3.16"/>
    </reaction>
    <physiologicalReaction direction="left-to-right" evidence="9">
        <dbReference type="Rhea" id="RHEA:25877"/>
    </physiologicalReaction>
</comment>
<evidence type="ECO:0000259" key="14">
    <source>
        <dbReference type="Pfam" id="PF02910"/>
    </source>
</evidence>
<dbReference type="Gene3D" id="3.50.50.60">
    <property type="entry name" value="FAD/NAD(P)-binding domain"/>
    <property type="match status" value="1"/>
</dbReference>
<accession>A0ABY2DVB5</accession>
<keyword evidence="7 11" id="KW-0274">FAD</keyword>
<evidence type="ECO:0000313" key="15">
    <source>
        <dbReference type="EMBL" id="TDE30396.1"/>
    </source>
</evidence>
<dbReference type="PIRSF" id="PIRSF000171">
    <property type="entry name" value="SDHA_APRA_LASPO"/>
    <property type="match status" value="1"/>
</dbReference>
<feature type="coiled-coil region" evidence="12">
    <location>
        <begin position="442"/>
        <end position="469"/>
    </location>
</feature>
<dbReference type="GO" id="GO:0008734">
    <property type="term" value="F:L-aspartate oxidase activity"/>
    <property type="evidence" value="ECO:0007669"/>
    <property type="project" value="UniProtKB-EC"/>
</dbReference>
<comment type="similarity">
    <text evidence="3 11">Belongs to the FAD-dependent oxidoreductase 2 family. NadB subfamily.</text>
</comment>
<dbReference type="Gene3D" id="3.90.700.10">
    <property type="entry name" value="Succinate dehydrogenase/fumarate reductase flavoprotein, catalytic domain"/>
    <property type="match status" value="1"/>
</dbReference>
<dbReference type="Pfam" id="PF00890">
    <property type="entry name" value="FAD_binding_2"/>
    <property type="match status" value="1"/>
</dbReference>
<dbReference type="InterPro" id="IPR015939">
    <property type="entry name" value="Fum_Rdtase/Succ_DH_flav-like_C"/>
</dbReference>
<evidence type="ECO:0000256" key="10">
    <source>
        <dbReference type="NCBIfam" id="TIGR00551"/>
    </source>
</evidence>
<evidence type="ECO:0000256" key="2">
    <source>
        <dbReference type="ARBA" id="ARBA00004950"/>
    </source>
</evidence>
<name>A0ABY2DVB5_9FLAO</name>
<gene>
    <name evidence="15" type="primary">nadB</name>
    <name evidence="15" type="ORF">E0I61_05220</name>
</gene>
<dbReference type="SUPFAM" id="SSF56425">
    <property type="entry name" value="Succinate dehydrogenase/fumarate reductase flavoprotein, catalytic domain"/>
    <property type="match status" value="1"/>
</dbReference>
<dbReference type="NCBIfam" id="TIGR00551">
    <property type="entry name" value="nadB"/>
    <property type="match status" value="1"/>
</dbReference>
<organism evidence="15 16">
    <name type="scientific">Flavobacterium ranwuense</name>
    <dbReference type="NCBI Taxonomy" id="2541725"/>
    <lineage>
        <taxon>Bacteria</taxon>
        <taxon>Pseudomonadati</taxon>
        <taxon>Bacteroidota</taxon>
        <taxon>Flavobacteriia</taxon>
        <taxon>Flavobacteriales</taxon>
        <taxon>Flavobacteriaceae</taxon>
        <taxon>Flavobacterium</taxon>
    </lineage>
</organism>
<dbReference type="Pfam" id="PF02910">
    <property type="entry name" value="Succ_DH_flav_C"/>
    <property type="match status" value="1"/>
</dbReference>
<dbReference type="SUPFAM" id="SSF51905">
    <property type="entry name" value="FAD/NAD(P)-binding domain"/>
    <property type="match status" value="1"/>
</dbReference>
<keyword evidence="12" id="KW-0175">Coiled coil</keyword>
<dbReference type="SUPFAM" id="SSF46977">
    <property type="entry name" value="Succinate dehydrogenase/fumarate reductase flavoprotein C-terminal domain"/>
    <property type="match status" value="1"/>
</dbReference>
<dbReference type="InterPro" id="IPR027477">
    <property type="entry name" value="Succ_DH/fumarate_Rdtase_cat_sf"/>
</dbReference>
<dbReference type="InterPro" id="IPR036188">
    <property type="entry name" value="FAD/NAD-bd_sf"/>
</dbReference>
<evidence type="ECO:0000256" key="4">
    <source>
        <dbReference type="ARBA" id="ARBA00012173"/>
    </source>
</evidence>
<evidence type="ECO:0000256" key="5">
    <source>
        <dbReference type="ARBA" id="ARBA00022630"/>
    </source>
</evidence>
<evidence type="ECO:0000256" key="9">
    <source>
        <dbReference type="ARBA" id="ARBA00048305"/>
    </source>
</evidence>
<keyword evidence="6 11" id="KW-0662">Pyridine nucleotide biosynthesis</keyword>
<dbReference type="RefSeq" id="WP_132069890.1">
    <property type="nucleotide sequence ID" value="NZ_SMLH01000002.1"/>
</dbReference>
<evidence type="ECO:0000256" key="1">
    <source>
        <dbReference type="ARBA" id="ARBA00001974"/>
    </source>
</evidence>
<feature type="domain" description="FAD-dependent oxidoreductase 2 FAD-binding" evidence="13">
    <location>
        <begin position="7"/>
        <end position="381"/>
    </location>
</feature>
<dbReference type="EC" id="1.4.3.16" evidence="4 10"/>
<comment type="function">
    <text evidence="11">Catalyzes the oxidation of L-aspartate to iminoaspartate.</text>
</comment>
<dbReference type="InterPro" id="IPR037099">
    <property type="entry name" value="Fum_R/Succ_DH_flav-like_C_sf"/>
</dbReference>
<keyword evidence="8 11" id="KW-0560">Oxidoreductase</keyword>
<evidence type="ECO:0000256" key="11">
    <source>
        <dbReference type="RuleBase" id="RU362049"/>
    </source>
</evidence>
<evidence type="ECO:0000259" key="13">
    <source>
        <dbReference type="Pfam" id="PF00890"/>
    </source>
</evidence>
<dbReference type="InterPro" id="IPR005288">
    <property type="entry name" value="NadB"/>
</dbReference>
<comment type="cofactor">
    <cofactor evidence="1 11">
        <name>FAD</name>
        <dbReference type="ChEBI" id="CHEBI:57692"/>
    </cofactor>
</comment>
<keyword evidence="5 11" id="KW-0285">Flavoprotein</keyword>
<reference evidence="15 16" key="1">
    <citation type="submission" date="2019-03" db="EMBL/GenBank/DDBJ databases">
        <title>Novel species of Flavobacterium.</title>
        <authorList>
            <person name="Liu Q."/>
            <person name="Xin Y.-H."/>
        </authorList>
    </citation>
    <scope>NUCLEOTIDE SEQUENCE [LARGE SCALE GENOMIC DNA]</scope>
    <source>
        <strain evidence="15 16">LB2P22</strain>
    </source>
</reference>
<dbReference type="Proteomes" id="UP000294685">
    <property type="component" value="Unassembled WGS sequence"/>
</dbReference>